<dbReference type="InterPro" id="IPR010987">
    <property type="entry name" value="Glutathione-S-Trfase_C-like"/>
</dbReference>
<sequence>MLILYGAPGSVFVRKPRILLQEKQIEFVVDPINLYEYINDEFKQASPLKKIPALRDGHFTLADSSAICAYIDKKYPIPSFYPDNPEDYGKALWYEEYADTVLFQAIAPCYYQTVLVPLYHHREPDKEAINAALSIQLPKVASYLENELLNKQFLVGNQFTIADVATVSMFMNMYLSGFQLNQESWPNLSRYLKVHFKRESFSSCIKDVEAELLKISSATTAAINDLQHLI</sequence>
<dbReference type="AlphaFoldDB" id="A0A0W0VIV7"/>
<dbReference type="SUPFAM" id="SSF52833">
    <property type="entry name" value="Thioredoxin-like"/>
    <property type="match status" value="1"/>
</dbReference>
<keyword evidence="2" id="KW-0963">Cytoplasm</keyword>
<feature type="domain" description="GST C-terminal" evidence="4">
    <location>
        <begin position="84"/>
        <end position="221"/>
    </location>
</feature>
<protein>
    <submittedName>
        <fullName evidence="5">Stringent starvation protein A</fullName>
    </submittedName>
</protein>
<dbReference type="eggNOG" id="COG0625">
    <property type="taxonomic scope" value="Bacteria"/>
</dbReference>
<evidence type="ECO:0000259" key="4">
    <source>
        <dbReference type="PROSITE" id="PS50405"/>
    </source>
</evidence>
<dbReference type="InterPro" id="IPR004046">
    <property type="entry name" value="GST_C"/>
</dbReference>
<evidence type="ECO:0000313" key="5">
    <source>
        <dbReference type="EMBL" id="KTD20053.1"/>
    </source>
</evidence>
<dbReference type="SUPFAM" id="SSF47616">
    <property type="entry name" value="GST C-terminal domain-like"/>
    <property type="match status" value="1"/>
</dbReference>
<feature type="domain" description="GST N-terminal" evidence="3">
    <location>
        <begin position="1"/>
        <end position="79"/>
    </location>
</feature>
<dbReference type="CDD" id="cd00570">
    <property type="entry name" value="GST_N_family"/>
    <property type="match status" value="1"/>
</dbReference>
<dbReference type="Pfam" id="PF00043">
    <property type="entry name" value="GST_C"/>
    <property type="match status" value="1"/>
</dbReference>
<dbReference type="InterPro" id="IPR004045">
    <property type="entry name" value="Glutathione_S-Trfase_N"/>
</dbReference>
<dbReference type="Pfam" id="PF13417">
    <property type="entry name" value="GST_N_3"/>
    <property type="match status" value="1"/>
</dbReference>
<dbReference type="GO" id="GO:0005737">
    <property type="term" value="C:cytoplasm"/>
    <property type="evidence" value="ECO:0007669"/>
    <property type="project" value="UniProtKB-SubCell"/>
</dbReference>
<dbReference type="RefSeq" id="WP_028373006.1">
    <property type="nucleotide sequence ID" value="NZ_CAAAJD010000027.1"/>
</dbReference>
<dbReference type="Gene3D" id="1.20.1050.10">
    <property type="match status" value="1"/>
</dbReference>
<dbReference type="InterPro" id="IPR036249">
    <property type="entry name" value="Thioredoxin-like_sf"/>
</dbReference>
<dbReference type="PATRIC" id="fig|45067.4.peg.2075"/>
<proteinExistence type="predicted"/>
<dbReference type="PANTHER" id="PTHR43917">
    <property type="match status" value="1"/>
</dbReference>
<name>A0A0W0VIV7_9GAMM</name>
<dbReference type="PANTHER" id="PTHR43917:SF8">
    <property type="entry name" value="GH16740P-RELATED"/>
    <property type="match status" value="1"/>
</dbReference>
<dbReference type="PROSITE" id="PS50404">
    <property type="entry name" value="GST_NTER"/>
    <property type="match status" value="1"/>
</dbReference>
<evidence type="ECO:0000259" key="3">
    <source>
        <dbReference type="PROSITE" id="PS50404"/>
    </source>
</evidence>
<comment type="caution">
    <text evidence="5">The sequence shown here is derived from an EMBL/GenBank/DDBJ whole genome shotgun (WGS) entry which is preliminary data.</text>
</comment>
<dbReference type="InterPro" id="IPR040079">
    <property type="entry name" value="Glutathione_S-Trfase"/>
</dbReference>
<dbReference type="InterPro" id="IPR051369">
    <property type="entry name" value="GST_Theta"/>
</dbReference>
<accession>A0A0W0VIV7</accession>
<dbReference type="Gene3D" id="3.40.30.10">
    <property type="entry name" value="Glutaredoxin"/>
    <property type="match status" value="1"/>
</dbReference>
<dbReference type="CDD" id="cd00299">
    <property type="entry name" value="GST_C_family"/>
    <property type="match status" value="1"/>
</dbReference>
<dbReference type="OrthoDB" id="9782992at2"/>
<evidence type="ECO:0000256" key="2">
    <source>
        <dbReference type="ARBA" id="ARBA00022490"/>
    </source>
</evidence>
<dbReference type="SFLD" id="SFLDG00358">
    <property type="entry name" value="Main_(cytGST)"/>
    <property type="match status" value="1"/>
</dbReference>
<dbReference type="PROSITE" id="PS50405">
    <property type="entry name" value="GST_CTER"/>
    <property type="match status" value="1"/>
</dbReference>
<organism evidence="5 6">
    <name type="scientific">Legionella lansingensis</name>
    <dbReference type="NCBI Taxonomy" id="45067"/>
    <lineage>
        <taxon>Bacteria</taxon>
        <taxon>Pseudomonadati</taxon>
        <taxon>Pseudomonadota</taxon>
        <taxon>Gammaproteobacteria</taxon>
        <taxon>Legionellales</taxon>
        <taxon>Legionellaceae</taxon>
        <taxon>Legionella</taxon>
    </lineage>
</organism>
<evidence type="ECO:0000313" key="6">
    <source>
        <dbReference type="Proteomes" id="UP000054869"/>
    </source>
</evidence>
<comment type="subcellular location">
    <subcellularLocation>
        <location evidence="1">Cytoplasm</location>
    </subcellularLocation>
</comment>
<dbReference type="Proteomes" id="UP000054869">
    <property type="component" value="Unassembled WGS sequence"/>
</dbReference>
<reference evidence="5 6" key="1">
    <citation type="submission" date="2015-11" db="EMBL/GenBank/DDBJ databases">
        <title>Genomic analysis of 38 Legionella species identifies large and diverse effector repertoires.</title>
        <authorList>
            <person name="Burstein D."/>
            <person name="Amaro F."/>
            <person name="Zusman T."/>
            <person name="Lifshitz Z."/>
            <person name="Cohen O."/>
            <person name="Gilbert J.A."/>
            <person name="Pupko T."/>
            <person name="Shuman H.A."/>
            <person name="Segal G."/>
        </authorList>
    </citation>
    <scope>NUCLEOTIDE SEQUENCE [LARGE SCALE GENOMIC DNA]</scope>
    <source>
        <strain evidence="5 6">ATCC 49751</strain>
    </source>
</reference>
<dbReference type="EMBL" id="LNYI01000046">
    <property type="protein sequence ID" value="KTD20053.1"/>
    <property type="molecule type" value="Genomic_DNA"/>
</dbReference>
<dbReference type="InterPro" id="IPR036282">
    <property type="entry name" value="Glutathione-S-Trfase_C_sf"/>
</dbReference>
<evidence type="ECO:0000256" key="1">
    <source>
        <dbReference type="ARBA" id="ARBA00004496"/>
    </source>
</evidence>
<keyword evidence="6" id="KW-1185">Reference proteome</keyword>
<dbReference type="STRING" id="45067.Llan_1982"/>
<dbReference type="SFLD" id="SFLDS00019">
    <property type="entry name" value="Glutathione_Transferase_(cytos"/>
    <property type="match status" value="1"/>
</dbReference>
<gene>
    <name evidence="5" type="primary">sspA_2</name>
    <name evidence="5" type="ORF">Llan_1982</name>
</gene>